<keyword evidence="4" id="KW-1185">Reference proteome</keyword>
<feature type="transmembrane region" description="Helical" evidence="1">
    <location>
        <begin position="39"/>
        <end position="60"/>
    </location>
</feature>
<protein>
    <submittedName>
        <fullName evidence="3">DUF2768 family protein</fullName>
    </submittedName>
</protein>
<keyword evidence="1" id="KW-0472">Membrane</keyword>
<evidence type="ECO:0000256" key="1">
    <source>
        <dbReference type="SAM" id="Phobius"/>
    </source>
</evidence>
<evidence type="ECO:0000313" key="3">
    <source>
        <dbReference type="EMBL" id="QOY35862.1"/>
    </source>
</evidence>
<keyword evidence="1" id="KW-0812">Transmembrane</keyword>
<reference evidence="2 4" key="1">
    <citation type="submission" date="2016-10" db="EMBL/GenBank/DDBJ databases">
        <title>Draft genome sequences of four alkaliphilic bacteria belonging to the Anaerobacillus genus.</title>
        <authorList>
            <person name="Bassil N.M."/>
            <person name="Lloyd J.R."/>
        </authorList>
    </citation>
    <scope>NUCLEOTIDE SEQUENCE [LARGE SCALE GENOMIC DNA]</scope>
    <source>
        <strain evidence="2 4">NB2006</strain>
    </source>
</reference>
<accession>A0A1S2KX64</accession>
<dbReference type="InterPro" id="IPR020076">
    <property type="entry name" value="DUF2768"/>
</dbReference>
<dbReference type="EMBL" id="CP063356">
    <property type="protein sequence ID" value="QOY35862.1"/>
    <property type="molecule type" value="Genomic_DNA"/>
</dbReference>
<dbReference type="Pfam" id="PF10966">
    <property type="entry name" value="DUF2768"/>
    <property type="match status" value="1"/>
</dbReference>
<dbReference type="EMBL" id="LQXD01000202">
    <property type="protein sequence ID" value="OIJ04273.1"/>
    <property type="molecule type" value="Genomic_DNA"/>
</dbReference>
<evidence type="ECO:0000313" key="2">
    <source>
        <dbReference type="EMBL" id="OIJ04273.1"/>
    </source>
</evidence>
<name>A0A1S2KX64_9BACI</name>
<reference evidence="3" key="4">
    <citation type="submission" date="2020-10" db="EMBL/GenBank/DDBJ databases">
        <authorList>
            <person name="Bassil N.M."/>
            <person name="Lloyd J.R."/>
        </authorList>
    </citation>
    <scope>NUCLEOTIDE SEQUENCE</scope>
    <source>
        <strain evidence="3">NB2006</strain>
    </source>
</reference>
<dbReference type="AlphaFoldDB" id="A0A1S2KX64"/>
<keyword evidence="1" id="KW-1133">Transmembrane helix</keyword>
<feature type="transmembrane region" description="Helical" evidence="1">
    <location>
        <begin position="6"/>
        <end position="27"/>
    </location>
</feature>
<organism evidence="2 4">
    <name type="scientific">Anaerobacillus isosaccharinicus</name>
    <dbReference type="NCBI Taxonomy" id="1532552"/>
    <lineage>
        <taxon>Bacteria</taxon>
        <taxon>Bacillati</taxon>
        <taxon>Bacillota</taxon>
        <taxon>Bacilli</taxon>
        <taxon>Bacillales</taxon>
        <taxon>Bacillaceae</taxon>
        <taxon>Anaerobacillus</taxon>
    </lineage>
</organism>
<dbReference type="KEGG" id="aia:AWH56_024950"/>
<gene>
    <name evidence="3" type="ORF">AWH56_024950</name>
    <name evidence="2" type="ORF">AWH56_23795</name>
</gene>
<dbReference type="Proteomes" id="UP000180175">
    <property type="component" value="Chromosome"/>
</dbReference>
<reference evidence="3 4" key="3">
    <citation type="journal article" date="2019" name="Int. J. Syst. Evol. Microbiol.">
        <title>Anaerobacillus isosaccharinicus sp. nov., an alkaliphilic bacterium which degrades isosaccharinic acid.</title>
        <authorList>
            <person name="Bassil N.M."/>
            <person name="Lloyd J.R."/>
        </authorList>
    </citation>
    <scope>NUCLEOTIDE SEQUENCE [LARGE SCALE GENOMIC DNA]</scope>
    <source>
        <strain evidence="3 4">NB2006</strain>
    </source>
</reference>
<dbReference type="OrthoDB" id="2476435at2"/>
<sequence length="65" mass="7262">MTDGLIKMWISFIAMGLMFFAVLGSVFARKKLTGILQKIVLGIVFVLIIISFFIIFLLVINVPTV</sequence>
<dbReference type="RefSeq" id="WP_071319408.1">
    <property type="nucleotide sequence ID" value="NZ_CP063356.2"/>
</dbReference>
<proteinExistence type="predicted"/>
<reference evidence="3 4" key="2">
    <citation type="journal article" date="2017" name="Genome Announc.">
        <title>Draft Genome Sequences of Four Alkaliphilic Bacteria Belonging to the Anaerobacillus Genus.</title>
        <authorList>
            <person name="Bassil N.M."/>
            <person name="Lloyd J.R."/>
        </authorList>
    </citation>
    <scope>NUCLEOTIDE SEQUENCE [LARGE SCALE GENOMIC DNA]</scope>
    <source>
        <strain evidence="3 4">NB2006</strain>
    </source>
</reference>
<evidence type="ECO:0000313" key="4">
    <source>
        <dbReference type="Proteomes" id="UP000180175"/>
    </source>
</evidence>